<reference evidence="2 3" key="1">
    <citation type="submission" date="2017-10" db="EMBL/GenBank/DDBJ databases">
        <title>Development of genomic resources for the powdery mildew, Erysiphe pulchra.</title>
        <authorList>
            <person name="Wadl P.A."/>
            <person name="Mack B.M."/>
            <person name="Moore G."/>
            <person name="Beltz S.B."/>
        </authorList>
    </citation>
    <scope>NUCLEOTIDE SEQUENCE [LARGE SCALE GENOMIC DNA]</scope>
    <source>
        <strain evidence="2">Cflorida</strain>
    </source>
</reference>
<sequence length="126" mass="13668">MSSSGPLPPTKNASQLMDTEPGGEGSQYSDEINLNVVNRYEGQQVIFDKKSDTVAGQLTQSGEKFSSPDAKSKAKEEIDERERYEEKIRSGKSSSWSMSEDNGRDGKKTVGTLGKANQGIAFGNDN</sequence>
<feature type="compositionally biased region" description="Polar residues" evidence="1">
    <location>
        <begin position="1"/>
        <end position="17"/>
    </location>
</feature>
<dbReference type="EMBL" id="PEDP01000833">
    <property type="protein sequence ID" value="POS84849.1"/>
    <property type="molecule type" value="Genomic_DNA"/>
</dbReference>
<evidence type="ECO:0000256" key="1">
    <source>
        <dbReference type="SAM" id="MobiDB-lite"/>
    </source>
</evidence>
<dbReference type="OrthoDB" id="5386823at2759"/>
<comment type="caution">
    <text evidence="2">The sequence shown here is derived from an EMBL/GenBank/DDBJ whole genome shotgun (WGS) entry which is preliminary data.</text>
</comment>
<evidence type="ECO:0000313" key="3">
    <source>
        <dbReference type="Proteomes" id="UP000237438"/>
    </source>
</evidence>
<accession>A0A2S4PS40</accession>
<dbReference type="Proteomes" id="UP000237438">
    <property type="component" value="Unassembled WGS sequence"/>
</dbReference>
<organism evidence="2 3">
    <name type="scientific">Erysiphe pulchra</name>
    <dbReference type="NCBI Taxonomy" id="225359"/>
    <lineage>
        <taxon>Eukaryota</taxon>
        <taxon>Fungi</taxon>
        <taxon>Dikarya</taxon>
        <taxon>Ascomycota</taxon>
        <taxon>Pezizomycotina</taxon>
        <taxon>Leotiomycetes</taxon>
        <taxon>Erysiphales</taxon>
        <taxon>Erysiphaceae</taxon>
        <taxon>Erysiphe</taxon>
    </lineage>
</organism>
<gene>
    <name evidence="2" type="ORF">EPUL_005706</name>
</gene>
<feature type="region of interest" description="Disordered" evidence="1">
    <location>
        <begin position="58"/>
        <end position="126"/>
    </location>
</feature>
<feature type="compositionally biased region" description="Basic and acidic residues" evidence="1">
    <location>
        <begin position="70"/>
        <end position="89"/>
    </location>
</feature>
<proteinExistence type="predicted"/>
<dbReference type="AlphaFoldDB" id="A0A2S4PS40"/>
<feature type="region of interest" description="Disordered" evidence="1">
    <location>
        <begin position="1"/>
        <end position="30"/>
    </location>
</feature>
<keyword evidence="3" id="KW-1185">Reference proteome</keyword>
<evidence type="ECO:0000313" key="2">
    <source>
        <dbReference type="EMBL" id="POS84849.1"/>
    </source>
</evidence>
<protein>
    <submittedName>
        <fullName evidence="2">Uncharacterized protein</fullName>
    </submittedName>
</protein>
<feature type="compositionally biased region" description="Polar residues" evidence="1">
    <location>
        <begin position="91"/>
        <end position="100"/>
    </location>
</feature>
<feature type="non-terminal residue" evidence="2">
    <location>
        <position position="126"/>
    </location>
</feature>
<name>A0A2S4PS40_9PEZI</name>